<dbReference type="Pfam" id="PF10604">
    <property type="entry name" value="Polyketide_cyc2"/>
    <property type="match status" value="1"/>
</dbReference>
<dbReference type="CDD" id="cd07818">
    <property type="entry name" value="SRPBCC_1"/>
    <property type="match status" value="1"/>
</dbReference>
<dbReference type="AlphaFoldDB" id="A0A3P1BDK3"/>
<dbReference type="OrthoDB" id="9807923at2"/>
<protein>
    <submittedName>
        <fullName evidence="1">Polyketide cyclase</fullName>
    </submittedName>
</protein>
<keyword evidence="2" id="KW-1185">Reference proteome</keyword>
<organism evidence="1 2">
    <name type="scientific">Larkinella rosea</name>
    <dbReference type="NCBI Taxonomy" id="2025312"/>
    <lineage>
        <taxon>Bacteria</taxon>
        <taxon>Pseudomonadati</taxon>
        <taxon>Bacteroidota</taxon>
        <taxon>Cytophagia</taxon>
        <taxon>Cytophagales</taxon>
        <taxon>Spirosomataceae</taxon>
        <taxon>Larkinella</taxon>
    </lineage>
</organism>
<gene>
    <name evidence="1" type="ORF">EHT25_29935</name>
</gene>
<accession>A0A3P1BDK3</accession>
<proteinExistence type="predicted"/>
<name>A0A3P1BDK3_9BACT</name>
<dbReference type="Gene3D" id="3.30.530.20">
    <property type="match status" value="1"/>
</dbReference>
<sequence>MKILKIIGIVLVALILIVLGLGLVMSKEYAVERSVVINKPRSEVFTLVSTLRNQEKWSPWLDYDPQAKVTYAGTDGAVGSTYAWDGNDDIGKGEQEIKEIQPGELVHNEVRFEKPFASVGQVYFTLADEGNATKVTWKMTGEQVYPMNVMSPMMDGMLGKEFDKGLNKLKALAEK</sequence>
<dbReference type="RefSeq" id="WP_124879103.1">
    <property type="nucleotide sequence ID" value="NZ_RQJO01000015.1"/>
</dbReference>
<comment type="caution">
    <text evidence="1">The sequence shown here is derived from an EMBL/GenBank/DDBJ whole genome shotgun (WGS) entry which is preliminary data.</text>
</comment>
<dbReference type="InterPro" id="IPR023393">
    <property type="entry name" value="START-like_dom_sf"/>
</dbReference>
<dbReference type="SUPFAM" id="SSF55961">
    <property type="entry name" value="Bet v1-like"/>
    <property type="match status" value="1"/>
</dbReference>
<dbReference type="EMBL" id="RQJO01000015">
    <property type="protein sequence ID" value="RRA99189.1"/>
    <property type="molecule type" value="Genomic_DNA"/>
</dbReference>
<evidence type="ECO:0000313" key="2">
    <source>
        <dbReference type="Proteomes" id="UP000271925"/>
    </source>
</evidence>
<dbReference type="Proteomes" id="UP000271925">
    <property type="component" value="Unassembled WGS sequence"/>
</dbReference>
<dbReference type="InterPro" id="IPR019587">
    <property type="entry name" value="Polyketide_cyclase/dehydratase"/>
</dbReference>
<evidence type="ECO:0000313" key="1">
    <source>
        <dbReference type="EMBL" id="RRA99189.1"/>
    </source>
</evidence>
<reference evidence="1 2" key="1">
    <citation type="submission" date="2018-11" db="EMBL/GenBank/DDBJ databases">
        <authorList>
            <person name="Zhou Z."/>
            <person name="Wang G."/>
        </authorList>
    </citation>
    <scope>NUCLEOTIDE SEQUENCE [LARGE SCALE GENOMIC DNA]</scope>
    <source>
        <strain evidence="1 2">KCTC52004</strain>
    </source>
</reference>